<feature type="non-terminal residue" evidence="1">
    <location>
        <position position="1"/>
    </location>
</feature>
<dbReference type="Proteomes" id="UP000234323">
    <property type="component" value="Unassembled WGS sequence"/>
</dbReference>
<gene>
    <name evidence="1" type="ORF">RhiirA4_489187</name>
</gene>
<keyword evidence="2" id="KW-1185">Reference proteome</keyword>
<proteinExistence type="predicted"/>
<dbReference type="AlphaFoldDB" id="A0A2I1HUJ2"/>
<reference evidence="1 2" key="1">
    <citation type="submission" date="2015-10" db="EMBL/GenBank/DDBJ databases">
        <title>Genome analyses suggest a sexual origin of heterokaryosis in a supposedly ancient asexual fungus.</title>
        <authorList>
            <person name="Ropars J."/>
            <person name="Sedzielewska K."/>
            <person name="Noel J."/>
            <person name="Charron P."/>
            <person name="Farinelli L."/>
            <person name="Marton T."/>
            <person name="Kruger M."/>
            <person name="Pelin A."/>
            <person name="Brachmann A."/>
            <person name="Corradi N."/>
        </authorList>
    </citation>
    <scope>NUCLEOTIDE SEQUENCE [LARGE SCALE GENOMIC DNA]</scope>
    <source>
        <strain evidence="1 2">A4</strain>
    </source>
</reference>
<comment type="caution">
    <text evidence="1">The sequence shown here is derived from an EMBL/GenBank/DDBJ whole genome shotgun (WGS) entry which is preliminary data.</text>
</comment>
<accession>A0A2I1HUJ2</accession>
<organism evidence="1 2">
    <name type="scientific">Rhizophagus irregularis</name>
    <dbReference type="NCBI Taxonomy" id="588596"/>
    <lineage>
        <taxon>Eukaryota</taxon>
        <taxon>Fungi</taxon>
        <taxon>Fungi incertae sedis</taxon>
        <taxon>Mucoromycota</taxon>
        <taxon>Glomeromycotina</taxon>
        <taxon>Glomeromycetes</taxon>
        <taxon>Glomerales</taxon>
        <taxon>Glomeraceae</taxon>
        <taxon>Rhizophagus</taxon>
    </lineage>
</organism>
<dbReference type="EMBL" id="LLXI01007353">
    <property type="protein sequence ID" value="PKY62554.1"/>
    <property type="molecule type" value="Genomic_DNA"/>
</dbReference>
<sequence length="103" mass="11634">GRRLEYGTGLYKKSGSFGDVIRQGSLRTFDFLSFFSLFFVEIWDIGVSSISGSGIEYDFGLSFSKIQVELSWRESSSVFRASDIFFSQCMILTSTLILHLFGL</sequence>
<evidence type="ECO:0000313" key="2">
    <source>
        <dbReference type="Proteomes" id="UP000234323"/>
    </source>
</evidence>
<protein>
    <submittedName>
        <fullName evidence="1">Uncharacterized protein</fullName>
    </submittedName>
</protein>
<evidence type="ECO:0000313" key="1">
    <source>
        <dbReference type="EMBL" id="PKY62554.1"/>
    </source>
</evidence>
<name>A0A2I1HUJ2_9GLOM</name>